<proteinExistence type="predicted"/>
<reference evidence="2" key="2">
    <citation type="submission" date="2023-03" db="EMBL/GenBank/DDBJ databases">
        <authorList>
            <person name="Inwood S.N."/>
            <person name="Skelly J.G."/>
            <person name="Guhlin J."/>
            <person name="Harrop T.W.R."/>
            <person name="Goldson S.G."/>
            <person name="Dearden P.K."/>
        </authorList>
    </citation>
    <scope>NUCLEOTIDE SEQUENCE</scope>
    <source>
        <strain evidence="2">Irish</strain>
        <tissue evidence="2">Whole body</tissue>
    </source>
</reference>
<dbReference type="EMBL" id="JAQQBS010001425">
    <property type="protein sequence ID" value="KAK0157854.1"/>
    <property type="molecule type" value="Genomic_DNA"/>
</dbReference>
<evidence type="ECO:0000313" key="3">
    <source>
        <dbReference type="Proteomes" id="UP001168990"/>
    </source>
</evidence>
<reference evidence="2" key="1">
    <citation type="journal article" date="2023" name="bioRxiv">
        <title>Scaffold-level genome assemblies of two parasitoid biocontrol wasps reveal the parthenogenesis mechanism and an associated novel virus.</title>
        <authorList>
            <person name="Inwood S."/>
            <person name="Skelly J."/>
            <person name="Guhlin J."/>
            <person name="Harrop T."/>
            <person name="Goldson S."/>
            <person name="Dearden P."/>
        </authorList>
    </citation>
    <scope>NUCLEOTIDE SEQUENCE</scope>
    <source>
        <strain evidence="2">Irish</strain>
        <tissue evidence="2">Whole body</tissue>
    </source>
</reference>
<evidence type="ECO:0000313" key="2">
    <source>
        <dbReference type="EMBL" id="KAK0157854.1"/>
    </source>
</evidence>
<sequence>MPSQFCKKNKSKAKDRKIRYNRRNKKINQRRKLLAQKQKQVVVHEKNVISPWKNKLGKIFYYGLQYFNLIYKIQQYIMTTNEPVPPAENLYEEEFQQSSTDPDITISQNIHCEDSSINDSTYDHKLDDEISFSTEISEISMTESASESLESLSKQSILDEDKSKIEKDNNSFNENEEAVEDLNDTKEYQENNCNVEINNEGEIDNKSSNKNDEISEISKERKKYQNNYVTEINNDAENHSGAFSIRQSLIKLLSQHPEYANSSSTTNEIINNDNTDVLAEFNKNFDEFYDEDVKYKNIAPIARPQVLPKFKLT</sequence>
<feature type="region of interest" description="Disordered" evidence="1">
    <location>
        <begin position="143"/>
        <end position="188"/>
    </location>
</feature>
<gene>
    <name evidence="2" type="ORF">PV328_011544</name>
</gene>
<accession>A0AA39C4Q7</accession>
<evidence type="ECO:0000256" key="1">
    <source>
        <dbReference type="SAM" id="MobiDB-lite"/>
    </source>
</evidence>
<dbReference type="Proteomes" id="UP001168990">
    <property type="component" value="Unassembled WGS sequence"/>
</dbReference>
<dbReference type="AlphaFoldDB" id="A0AA39C4Q7"/>
<protein>
    <submittedName>
        <fullName evidence="2">Uncharacterized protein</fullName>
    </submittedName>
</protein>
<organism evidence="2 3">
    <name type="scientific">Microctonus aethiopoides</name>
    <dbReference type="NCBI Taxonomy" id="144406"/>
    <lineage>
        <taxon>Eukaryota</taxon>
        <taxon>Metazoa</taxon>
        <taxon>Ecdysozoa</taxon>
        <taxon>Arthropoda</taxon>
        <taxon>Hexapoda</taxon>
        <taxon>Insecta</taxon>
        <taxon>Pterygota</taxon>
        <taxon>Neoptera</taxon>
        <taxon>Endopterygota</taxon>
        <taxon>Hymenoptera</taxon>
        <taxon>Apocrita</taxon>
        <taxon>Ichneumonoidea</taxon>
        <taxon>Braconidae</taxon>
        <taxon>Euphorinae</taxon>
        <taxon>Microctonus</taxon>
    </lineage>
</organism>
<keyword evidence="3" id="KW-1185">Reference proteome</keyword>
<feature type="compositionally biased region" description="Low complexity" evidence="1">
    <location>
        <begin position="143"/>
        <end position="156"/>
    </location>
</feature>
<name>A0AA39C4Q7_9HYME</name>
<comment type="caution">
    <text evidence="2">The sequence shown here is derived from an EMBL/GenBank/DDBJ whole genome shotgun (WGS) entry which is preliminary data.</text>
</comment>
<feature type="compositionally biased region" description="Basic and acidic residues" evidence="1">
    <location>
        <begin position="157"/>
        <end position="169"/>
    </location>
</feature>